<evidence type="ECO:0000256" key="5">
    <source>
        <dbReference type="ARBA" id="ARBA00023288"/>
    </source>
</evidence>
<dbReference type="PANTHER" id="PTHR43649:SF33">
    <property type="entry name" value="POLYGALACTURONAN_RHAMNOGALACTURONAN-BINDING PROTEIN YTCQ"/>
    <property type="match status" value="1"/>
</dbReference>
<evidence type="ECO:0000256" key="4">
    <source>
        <dbReference type="ARBA" id="ARBA00023139"/>
    </source>
</evidence>
<dbReference type="Pfam" id="PF01547">
    <property type="entry name" value="SBP_bac_1"/>
    <property type="match status" value="1"/>
</dbReference>
<accession>A0ABS7C1Y6</accession>
<dbReference type="PROSITE" id="PS51257">
    <property type="entry name" value="PROKAR_LIPOPROTEIN"/>
    <property type="match status" value="1"/>
</dbReference>
<dbReference type="RefSeq" id="WP_210046477.1">
    <property type="nucleotide sequence ID" value="NZ_JBHLVU010000030.1"/>
</dbReference>
<dbReference type="PANTHER" id="PTHR43649">
    <property type="entry name" value="ARABINOSE-BINDING PROTEIN-RELATED"/>
    <property type="match status" value="1"/>
</dbReference>
<keyword evidence="5" id="KW-0449">Lipoprotein</keyword>
<evidence type="ECO:0000256" key="6">
    <source>
        <dbReference type="SAM" id="SignalP"/>
    </source>
</evidence>
<dbReference type="InterPro" id="IPR050490">
    <property type="entry name" value="Bact_solute-bd_prot1"/>
</dbReference>
<dbReference type="SUPFAM" id="SSF53850">
    <property type="entry name" value="Periplasmic binding protein-like II"/>
    <property type="match status" value="1"/>
</dbReference>
<organism evidence="7 8">
    <name type="scientific">Paenibacillus sepulcri</name>
    <dbReference type="NCBI Taxonomy" id="359917"/>
    <lineage>
        <taxon>Bacteria</taxon>
        <taxon>Bacillati</taxon>
        <taxon>Bacillota</taxon>
        <taxon>Bacilli</taxon>
        <taxon>Bacillales</taxon>
        <taxon>Paenibacillaceae</taxon>
        <taxon>Paenibacillus</taxon>
    </lineage>
</organism>
<feature type="chain" id="PRO_5046661125" evidence="6">
    <location>
        <begin position="23"/>
        <end position="537"/>
    </location>
</feature>
<evidence type="ECO:0000256" key="2">
    <source>
        <dbReference type="ARBA" id="ARBA00022729"/>
    </source>
</evidence>
<keyword evidence="3" id="KW-0472">Membrane</keyword>
<dbReference type="InterPro" id="IPR006059">
    <property type="entry name" value="SBP"/>
</dbReference>
<evidence type="ECO:0000256" key="1">
    <source>
        <dbReference type="ARBA" id="ARBA00022475"/>
    </source>
</evidence>
<protein>
    <submittedName>
        <fullName evidence="7">Extracellular solute-binding protein</fullName>
    </submittedName>
</protein>
<keyword evidence="4" id="KW-0564">Palmitate</keyword>
<evidence type="ECO:0000313" key="7">
    <source>
        <dbReference type="EMBL" id="MBW7454919.1"/>
    </source>
</evidence>
<sequence>MRKKWLTICLSSIMAGSMLLSACSNGGGNESGAALEDREPSDNFNQTGFPIVKEPIKVSMMGARHALVGEWKNLQFFKEMQEKTNIQFEFNTPPQADYDEKKNLSFASGEIPDVFFGGQLTPDDEFTYGKQGVLIPLEGLVEKFAPNIQKMFDEHPEIKKSVTTPDGHIYALPSVNMASIAKLPATWINGNWLQKLGISELPHTTDELYELLTAFKNKDPNGNGKPDEIPLTSINLGDVRNILLPAFGIVGRAHIVKDGKVIYGAVQPEYKEYVTFMNKLWREKLLDPGTFSQTVEQKSAKGNAGQIGMFTDSLPYLTLGGDAESSTIHPILPALTSSADRKPMITQWSGMTRGTFAITNKSKDPEAMIRWVDYLYSPEGEILVHYGKEGDLWEWADPEKKLRKYRNPPAGMNLEEYRGGSITPAVGVSIPMFTPNEVEANWKDTMHQYRIKEVDEKLAPYGEPVFPEIYLLPEERQQIQGIETDLNTYLESMEAKLVAGEAPLENWDTFQKTIEDMQVDKLLEVYQTAYDRWAGTN</sequence>
<gene>
    <name evidence="7" type="ORF">K0U00_12830</name>
</gene>
<proteinExistence type="predicted"/>
<comment type="caution">
    <text evidence="7">The sequence shown here is derived from an EMBL/GenBank/DDBJ whole genome shotgun (WGS) entry which is preliminary data.</text>
</comment>
<dbReference type="Proteomes" id="UP001519887">
    <property type="component" value="Unassembled WGS sequence"/>
</dbReference>
<reference evidence="7 8" key="1">
    <citation type="submission" date="2021-07" db="EMBL/GenBank/DDBJ databases">
        <title>Paenibacillus radiodurans sp. nov., isolated from the southeastern edge of Tengger Desert.</title>
        <authorList>
            <person name="Zhang G."/>
        </authorList>
    </citation>
    <scope>NUCLEOTIDE SEQUENCE [LARGE SCALE GENOMIC DNA]</scope>
    <source>
        <strain evidence="7 8">CCM 7311</strain>
    </source>
</reference>
<keyword evidence="2 6" id="KW-0732">Signal</keyword>
<dbReference type="Gene3D" id="3.40.190.10">
    <property type="entry name" value="Periplasmic binding protein-like II"/>
    <property type="match status" value="2"/>
</dbReference>
<dbReference type="EMBL" id="JAHZIK010000273">
    <property type="protein sequence ID" value="MBW7454919.1"/>
    <property type="molecule type" value="Genomic_DNA"/>
</dbReference>
<keyword evidence="1" id="KW-1003">Cell membrane</keyword>
<feature type="signal peptide" evidence="6">
    <location>
        <begin position="1"/>
        <end position="22"/>
    </location>
</feature>
<evidence type="ECO:0000313" key="8">
    <source>
        <dbReference type="Proteomes" id="UP001519887"/>
    </source>
</evidence>
<keyword evidence="8" id="KW-1185">Reference proteome</keyword>
<name>A0ABS7C1Y6_9BACL</name>
<evidence type="ECO:0000256" key="3">
    <source>
        <dbReference type="ARBA" id="ARBA00023136"/>
    </source>
</evidence>